<name>A0A5M6J1W9_9PROT</name>
<dbReference type="GO" id="GO:0004519">
    <property type="term" value="F:endonuclease activity"/>
    <property type="evidence" value="ECO:0007669"/>
    <property type="project" value="InterPro"/>
</dbReference>
<evidence type="ECO:0000313" key="1">
    <source>
        <dbReference type="EMBL" id="KAA5614603.1"/>
    </source>
</evidence>
<organism evidence="1 2">
    <name type="scientific">Rhodovastum atsumiense</name>
    <dbReference type="NCBI Taxonomy" id="504468"/>
    <lineage>
        <taxon>Bacteria</taxon>
        <taxon>Pseudomonadati</taxon>
        <taxon>Pseudomonadota</taxon>
        <taxon>Alphaproteobacteria</taxon>
        <taxon>Acetobacterales</taxon>
        <taxon>Acetobacteraceae</taxon>
        <taxon>Rhodovastum</taxon>
    </lineage>
</organism>
<keyword evidence="2" id="KW-1185">Reference proteome</keyword>
<evidence type="ECO:0000313" key="2">
    <source>
        <dbReference type="Proteomes" id="UP000325255"/>
    </source>
</evidence>
<accession>A0A5M6J1W9</accession>
<dbReference type="OrthoDB" id="9799912at2"/>
<comment type="caution">
    <text evidence="1">The sequence shown here is derived from an EMBL/GenBank/DDBJ whole genome shotgun (WGS) entry which is preliminary data.</text>
</comment>
<dbReference type="GO" id="GO:0110001">
    <property type="term" value="C:toxin-antitoxin complex"/>
    <property type="evidence" value="ECO:0007669"/>
    <property type="project" value="InterPro"/>
</dbReference>
<gene>
    <name evidence="1" type="ORF">F1189_00260</name>
</gene>
<sequence length="97" mass="11036">MQVIARRLLTQFWGRHRQATGPLRAWYAMVSKASWQGPADVKVLFRFADFAPADRIIFAIDGNRYRVVARVSYRLGSVFVIFVGTRAEYDALDPGTV</sequence>
<dbReference type="Proteomes" id="UP000325255">
    <property type="component" value="Unassembled WGS sequence"/>
</dbReference>
<dbReference type="InterPro" id="IPR018669">
    <property type="entry name" value="Toxin_HigB"/>
</dbReference>
<reference evidence="1 2" key="1">
    <citation type="submission" date="2019-09" db="EMBL/GenBank/DDBJ databases">
        <title>Genome sequence of Rhodovastum atsumiense, a diverse member of the Acetobacteraceae family of non-sulfur purple photosynthetic bacteria.</title>
        <authorList>
            <person name="Meyer T."/>
            <person name="Kyndt J."/>
        </authorList>
    </citation>
    <scope>NUCLEOTIDE SEQUENCE [LARGE SCALE GENOMIC DNA]</scope>
    <source>
        <strain evidence="1 2">DSM 21279</strain>
    </source>
</reference>
<protein>
    <submittedName>
        <fullName evidence="1">Type II toxin-antitoxin system HigB family toxin</fullName>
    </submittedName>
</protein>
<dbReference type="RefSeq" id="WP_150038301.1">
    <property type="nucleotide sequence ID" value="NZ_OW485601.1"/>
</dbReference>
<dbReference type="Pfam" id="PF09907">
    <property type="entry name" value="HigB_toxin"/>
    <property type="match status" value="1"/>
</dbReference>
<dbReference type="EMBL" id="VWPK01000001">
    <property type="protein sequence ID" value="KAA5614603.1"/>
    <property type="molecule type" value="Genomic_DNA"/>
</dbReference>
<dbReference type="AlphaFoldDB" id="A0A5M6J1W9"/>
<dbReference type="GO" id="GO:0003723">
    <property type="term" value="F:RNA binding"/>
    <property type="evidence" value="ECO:0007669"/>
    <property type="project" value="InterPro"/>
</dbReference>
<proteinExistence type="predicted"/>